<name>A0A317KXU3_9BACI</name>
<sequence length="213" mass="25301">MQNEGLIGKFYMFGETVFLLLYVNFLWICFTLVGFIVFGIGPSTVAMFTVFRKWSMGEDGIRVFKLFYKTYKKEFLRANAIGILLLVFGYMLYVNLNFLQLDREWLQQLMKTLFIVVTIVYGIMLLYIFPLYVHYENKLYLYFKNAILIALYSPVRTIYLIAACLTLYYLYFVLPVFIFFFGASLSSLVIMWIAYRTFIRLELRQEQMQESNA</sequence>
<dbReference type="AlphaFoldDB" id="A0A317KXU3"/>
<feature type="transmembrane region" description="Helical" evidence="1">
    <location>
        <begin position="147"/>
        <end position="170"/>
    </location>
</feature>
<keyword evidence="1" id="KW-0812">Transmembrane</keyword>
<protein>
    <recommendedName>
        <fullName evidence="4">DUF624 domain-containing protein</fullName>
    </recommendedName>
</protein>
<feature type="transmembrane region" description="Helical" evidence="1">
    <location>
        <begin position="113"/>
        <end position="135"/>
    </location>
</feature>
<dbReference type="InterPro" id="IPR006938">
    <property type="entry name" value="DUF624"/>
</dbReference>
<keyword evidence="1" id="KW-0472">Membrane</keyword>
<feature type="transmembrane region" description="Helical" evidence="1">
    <location>
        <begin position="75"/>
        <end position="93"/>
    </location>
</feature>
<evidence type="ECO:0000256" key="1">
    <source>
        <dbReference type="SAM" id="Phobius"/>
    </source>
</evidence>
<dbReference type="Pfam" id="PF04854">
    <property type="entry name" value="DUF624"/>
    <property type="match status" value="1"/>
</dbReference>
<comment type="caution">
    <text evidence="2">The sequence shown here is derived from an EMBL/GenBank/DDBJ whole genome shotgun (WGS) entry which is preliminary data.</text>
</comment>
<evidence type="ECO:0000313" key="3">
    <source>
        <dbReference type="Proteomes" id="UP000245624"/>
    </source>
</evidence>
<dbReference type="OrthoDB" id="2182676at2"/>
<organism evidence="2 3">
    <name type="scientific">Gracilibacillus dipsosauri</name>
    <dbReference type="NCBI Taxonomy" id="178340"/>
    <lineage>
        <taxon>Bacteria</taxon>
        <taxon>Bacillati</taxon>
        <taxon>Bacillota</taxon>
        <taxon>Bacilli</taxon>
        <taxon>Bacillales</taxon>
        <taxon>Bacillaceae</taxon>
        <taxon>Gracilibacillus</taxon>
    </lineage>
</organism>
<keyword evidence="1" id="KW-1133">Transmembrane helix</keyword>
<proteinExistence type="predicted"/>
<keyword evidence="3" id="KW-1185">Reference proteome</keyword>
<evidence type="ECO:0000313" key="2">
    <source>
        <dbReference type="EMBL" id="PWU67550.1"/>
    </source>
</evidence>
<reference evidence="2 3" key="1">
    <citation type="submission" date="2018-05" db="EMBL/GenBank/DDBJ databases">
        <title>Genomic analysis of Gracilibacillus dipsosauri DD1 reveals novel features of a salt-tolerant amylase.</title>
        <authorList>
            <person name="Deutch C.E."/>
            <person name="Yang S."/>
        </authorList>
    </citation>
    <scope>NUCLEOTIDE SEQUENCE [LARGE SCALE GENOMIC DNA]</scope>
    <source>
        <strain evidence="2 3">DD1</strain>
    </source>
</reference>
<feature type="transmembrane region" description="Helical" evidence="1">
    <location>
        <begin position="176"/>
        <end position="195"/>
    </location>
</feature>
<dbReference type="RefSeq" id="WP_109984919.1">
    <property type="nucleotide sequence ID" value="NZ_JAJUIE010000012.1"/>
</dbReference>
<evidence type="ECO:0008006" key="4">
    <source>
        <dbReference type="Google" id="ProtNLM"/>
    </source>
</evidence>
<dbReference type="EMBL" id="QGTD01000013">
    <property type="protein sequence ID" value="PWU67550.1"/>
    <property type="molecule type" value="Genomic_DNA"/>
</dbReference>
<dbReference type="Proteomes" id="UP000245624">
    <property type="component" value="Unassembled WGS sequence"/>
</dbReference>
<feature type="transmembrane region" description="Helical" evidence="1">
    <location>
        <begin position="25"/>
        <end position="54"/>
    </location>
</feature>
<gene>
    <name evidence="2" type="ORF">DLJ74_13885</name>
</gene>
<accession>A0A317KXU3</accession>